<evidence type="ECO:0000313" key="10">
    <source>
        <dbReference type="Proteomes" id="UP000242886"/>
    </source>
</evidence>
<dbReference type="PANTHER" id="PTHR22726">
    <property type="entry name" value="METALLOENDOPEPTIDASE OMA1"/>
    <property type="match status" value="1"/>
</dbReference>
<evidence type="ECO:0000256" key="4">
    <source>
        <dbReference type="ARBA" id="ARBA00022833"/>
    </source>
</evidence>
<comment type="cofactor">
    <cofactor evidence="6">
        <name>Zn(2+)</name>
        <dbReference type="ChEBI" id="CHEBI:29105"/>
    </cofactor>
    <text evidence="6">Binds 1 zinc ion per subunit.</text>
</comment>
<evidence type="ECO:0000256" key="6">
    <source>
        <dbReference type="RuleBase" id="RU003983"/>
    </source>
</evidence>
<sequence>MRNVLSRLFRRYSLASAGVLLLSCGSGTEVISHVQANDGIQIGKPSKLRQLVPAESLERQASTEYAKLKQEAASKRALAPDNHPQLLRLRAIAARMTPLAAQYNPRAAQWQWEINLIGSKQANAFCMPGGKIAFFSGLLDELQLSDDEVAMVMGHEIAHALREHARAQTAKSGLTSLGADLLGQLIGQGKFAGAFRVGGDLLNLRFSRDDESDADLVGLDLAARAGFDPRAGITLWQKMDAASRGAPPQWLSTHPSGPNRIREIEQHLPQVMPLYERAASRR</sequence>
<evidence type="ECO:0000259" key="8">
    <source>
        <dbReference type="Pfam" id="PF01435"/>
    </source>
</evidence>
<feature type="signal peptide" evidence="7">
    <location>
        <begin position="1"/>
        <end position="17"/>
    </location>
</feature>
<keyword evidence="7" id="KW-0732">Signal</keyword>
<dbReference type="GO" id="GO:0004222">
    <property type="term" value="F:metalloendopeptidase activity"/>
    <property type="evidence" value="ECO:0007669"/>
    <property type="project" value="InterPro"/>
</dbReference>
<dbReference type="InterPro" id="IPR001915">
    <property type="entry name" value="Peptidase_M48"/>
</dbReference>
<evidence type="ECO:0000256" key="7">
    <source>
        <dbReference type="SAM" id="SignalP"/>
    </source>
</evidence>
<organism evidence="9 10">
    <name type="scientific">Sterolibacterium denitrificans</name>
    <dbReference type="NCBI Taxonomy" id="157592"/>
    <lineage>
        <taxon>Bacteria</taxon>
        <taxon>Pseudomonadati</taxon>
        <taxon>Pseudomonadota</taxon>
        <taxon>Betaproteobacteria</taxon>
        <taxon>Nitrosomonadales</taxon>
        <taxon>Sterolibacteriaceae</taxon>
        <taxon>Sterolibacterium</taxon>
    </lineage>
</organism>
<protein>
    <submittedName>
        <fullName evidence="9">Zn-dependent protease with chaperone function</fullName>
    </submittedName>
</protein>
<keyword evidence="10" id="KW-1185">Reference proteome</keyword>
<evidence type="ECO:0000256" key="3">
    <source>
        <dbReference type="ARBA" id="ARBA00022801"/>
    </source>
</evidence>
<gene>
    <name evidence="9" type="ORF">SDENCHOL_10523</name>
</gene>
<evidence type="ECO:0000256" key="1">
    <source>
        <dbReference type="ARBA" id="ARBA00022670"/>
    </source>
</evidence>
<keyword evidence="4 6" id="KW-0862">Zinc</keyword>
<evidence type="ECO:0000256" key="5">
    <source>
        <dbReference type="ARBA" id="ARBA00023049"/>
    </source>
</evidence>
<keyword evidence="5 6" id="KW-0482">Metalloprotease</keyword>
<dbReference type="PANTHER" id="PTHR22726:SF1">
    <property type="entry name" value="METALLOENDOPEPTIDASE OMA1, MITOCHONDRIAL"/>
    <property type="match status" value="1"/>
</dbReference>
<dbReference type="AlphaFoldDB" id="A0A7Z7HP76"/>
<proteinExistence type="inferred from homology"/>
<dbReference type="Gene3D" id="3.30.2010.10">
    <property type="entry name" value="Metalloproteases ('zincins'), catalytic domain"/>
    <property type="match status" value="1"/>
</dbReference>
<dbReference type="GO" id="GO:0046872">
    <property type="term" value="F:metal ion binding"/>
    <property type="evidence" value="ECO:0007669"/>
    <property type="project" value="UniProtKB-KW"/>
</dbReference>
<feature type="domain" description="Peptidase M48" evidence="8">
    <location>
        <begin position="92"/>
        <end position="266"/>
    </location>
</feature>
<dbReference type="CDD" id="cd07331">
    <property type="entry name" value="M48C_Oma1_like"/>
    <property type="match status" value="1"/>
</dbReference>
<dbReference type="RefSeq" id="WP_154715916.1">
    <property type="nucleotide sequence ID" value="NZ_LT837803.1"/>
</dbReference>
<feature type="chain" id="PRO_5031102459" evidence="7">
    <location>
        <begin position="18"/>
        <end position="282"/>
    </location>
</feature>
<dbReference type="PROSITE" id="PS51257">
    <property type="entry name" value="PROKAR_LIPOPROTEIN"/>
    <property type="match status" value="1"/>
</dbReference>
<comment type="similarity">
    <text evidence="6">Belongs to the peptidase M48 family.</text>
</comment>
<keyword evidence="3 6" id="KW-0378">Hydrolase</keyword>
<keyword evidence="1 6" id="KW-0645">Protease</keyword>
<name>A0A7Z7HP76_9PROT</name>
<accession>A0A7Z7HP76</accession>
<evidence type="ECO:0000313" key="9">
    <source>
        <dbReference type="EMBL" id="SMB22253.1"/>
    </source>
</evidence>
<dbReference type="EMBL" id="LT837803">
    <property type="protein sequence ID" value="SMB22253.1"/>
    <property type="molecule type" value="Genomic_DNA"/>
</dbReference>
<dbReference type="GO" id="GO:0051603">
    <property type="term" value="P:proteolysis involved in protein catabolic process"/>
    <property type="evidence" value="ECO:0007669"/>
    <property type="project" value="TreeGrafter"/>
</dbReference>
<dbReference type="Proteomes" id="UP000242886">
    <property type="component" value="Chromosome SDENCHOL"/>
</dbReference>
<dbReference type="Pfam" id="PF01435">
    <property type="entry name" value="Peptidase_M48"/>
    <property type="match status" value="1"/>
</dbReference>
<dbReference type="GO" id="GO:0016020">
    <property type="term" value="C:membrane"/>
    <property type="evidence" value="ECO:0007669"/>
    <property type="project" value="TreeGrafter"/>
</dbReference>
<keyword evidence="2" id="KW-0479">Metal-binding</keyword>
<reference evidence="9" key="1">
    <citation type="submission" date="2017-03" db="EMBL/GenBank/DDBJ databases">
        <authorList>
            <consortium name="AG Boll"/>
        </authorList>
    </citation>
    <scope>NUCLEOTIDE SEQUENCE [LARGE SCALE GENOMIC DNA]</scope>
    <source>
        <strain evidence="9">Chol</strain>
    </source>
</reference>
<evidence type="ECO:0000256" key="2">
    <source>
        <dbReference type="ARBA" id="ARBA00022723"/>
    </source>
</evidence>
<dbReference type="InterPro" id="IPR051156">
    <property type="entry name" value="Mito/Outer_Membr_Metalloprot"/>
</dbReference>